<evidence type="ECO:0000256" key="5">
    <source>
        <dbReference type="ARBA" id="ARBA00033740"/>
    </source>
</evidence>
<organism evidence="8">
    <name type="scientific">Papilio xuthus</name>
    <name type="common">Asian swallowtail butterfly</name>
    <dbReference type="NCBI Taxonomy" id="66420"/>
    <lineage>
        <taxon>Eukaryota</taxon>
        <taxon>Metazoa</taxon>
        <taxon>Ecdysozoa</taxon>
        <taxon>Arthropoda</taxon>
        <taxon>Hexapoda</taxon>
        <taxon>Insecta</taxon>
        <taxon>Pterygota</taxon>
        <taxon>Neoptera</taxon>
        <taxon>Endopterygota</taxon>
        <taxon>Lepidoptera</taxon>
        <taxon>Glossata</taxon>
        <taxon>Ditrysia</taxon>
        <taxon>Papilionoidea</taxon>
        <taxon>Papilionidae</taxon>
        <taxon>Papilioninae</taxon>
        <taxon>Papilio</taxon>
    </lineage>
</organism>
<protein>
    <recommendedName>
        <fullName evidence="6">Farnesyl pyrophosphate synthase</fullName>
    </recommendedName>
</protein>
<dbReference type="SUPFAM" id="SSF48576">
    <property type="entry name" value="Terpenoid synthases"/>
    <property type="match status" value="1"/>
</dbReference>
<dbReference type="PANTHER" id="PTHR11525:SF0">
    <property type="entry name" value="FARNESYL PYROPHOSPHATE SYNTHASE"/>
    <property type="match status" value="1"/>
</dbReference>
<evidence type="ECO:0000256" key="6">
    <source>
        <dbReference type="ARBA" id="ARBA00034546"/>
    </source>
</evidence>
<gene>
    <name evidence="8" type="primary">LOC106114121</name>
</gene>
<comment type="cofactor">
    <cofactor evidence="1">
        <name>Mg(2+)</name>
        <dbReference type="ChEBI" id="CHEBI:18420"/>
    </cofactor>
</comment>
<keyword evidence="3" id="KW-0479">Metal-binding</keyword>
<dbReference type="PANTHER" id="PTHR11525">
    <property type="entry name" value="FARNESYL-PYROPHOSPHATE SYNTHETASE"/>
    <property type="match status" value="1"/>
</dbReference>
<comment type="pathway">
    <text evidence="5">Pheromone biosynthesis.</text>
</comment>
<keyword evidence="4" id="KW-0460">Magnesium</keyword>
<dbReference type="InterPro" id="IPR000092">
    <property type="entry name" value="Polyprenyl_synt"/>
</dbReference>
<dbReference type="GO" id="GO:0005737">
    <property type="term" value="C:cytoplasm"/>
    <property type="evidence" value="ECO:0007669"/>
    <property type="project" value="TreeGrafter"/>
</dbReference>
<name>A0AAJ6Z0I7_PAPXU</name>
<evidence type="ECO:0000256" key="1">
    <source>
        <dbReference type="ARBA" id="ARBA00001946"/>
    </source>
</evidence>
<dbReference type="InterPro" id="IPR039702">
    <property type="entry name" value="FPS1-like"/>
</dbReference>
<dbReference type="Gene3D" id="1.10.600.10">
    <property type="entry name" value="Farnesyl Diphosphate Synthase"/>
    <property type="match status" value="1"/>
</dbReference>
<dbReference type="GO" id="GO:0004161">
    <property type="term" value="F:dimethylallyltranstransferase activity"/>
    <property type="evidence" value="ECO:0007669"/>
    <property type="project" value="TreeGrafter"/>
</dbReference>
<accession>A0AAJ6Z0I7</accession>
<dbReference type="GO" id="GO:0045337">
    <property type="term" value="P:farnesyl diphosphate biosynthetic process"/>
    <property type="evidence" value="ECO:0007669"/>
    <property type="project" value="TreeGrafter"/>
</dbReference>
<proteinExistence type="inferred from homology"/>
<reference evidence="8" key="1">
    <citation type="submission" date="2025-08" db="UniProtKB">
        <authorList>
            <consortium name="RefSeq"/>
        </authorList>
    </citation>
    <scope>IDENTIFICATION</scope>
</reference>
<dbReference type="GO" id="GO:0046872">
    <property type="term" value="F:metal ion binding"/>
    <property type="evidence" value="ECO:0007669"/>
    <property type="project" value="UniProtKB-KW"/>
</dbReference>
<evidence type="ECO:0000256" key="4">
    <source>
        <dbReference type="ARBA" id="ARBA00022842"/>
    </source>
</evidence>
<dbReference type="InterPro" id="IPR033749">
    <property type="entry name" value="Polyprenyl_synt_CS"/>
</dbReference>
<dbReference type="RefSeq" id="XP_013162668.1">
    <property type="nucleotide sequence ID" value="XM_013307214.1"/>
</dbReference>
<comment type="similarity">
    <text evidence="7">Belongs to the FPP/GGPP synthase family.</text>
</comment>
<dbReference type="AlphaFoldDB" id="A0AAJ6Z0I7"/>
<sequence length="363" mass="42174">MSKSNILNNRTKENHCFSSLSKEFVANYHKIFNEVVDEALARIPYLHSIEIKNRIKKMAGYYALVEKPILAELFLIAYEMLEEPNNYNEVKKRQAYTLACVMEMCSCYFLIIDDMEDDSKIRRGKQCWHLLPDAGSSVCNDTCMLRSFIYELLLLNFPQTEGSKIIAYVNQIYFLSAVGQHLDMLTSEKQNYKNFTMDQFKKIAELKTSFPAIHSPIILALILANKDSKEAKQQVHDVCNDIGIFVQIKNDLMDLYSSNESDLKSSTDIQKGKCSWLAVKALEMCNIEQRRIFQDNYGNWDESCVRKIQELYDTLKLQEIYENEKQTQHENLIRKINELPPNAIPSADNYKKLISLMEKFQLA</sequence>
<dbReference type="KEGG" id="pxu:106114121"/>
<evidence type="ECO:0000313" key="8">
    <source>
        <dbReference type="RefSeq" id="XP_013162668.1"/>
    </source>
</evidence>
<dbReference type="SFLD" id="SFLDS00005">
    <property type="entry name" value="Isoprenoid_Synthase_Type_I"/>
    <property type="match status" value="1"/>
</dbReference>
<evidence type="ECO:0000256" key="7">
    <source>
        <dbReference type="RuleBase" id="RU004466"/>
    </source>
</evidence>
<dbReference type="GO" id="GO:0042811">
    <property type="term" value="P:pheromone biosynthetic process"/>
    <property type="evidence" value="ECO:0007669"/>
    <property type="project" value="UniProtKB-ARBA"/>
</dbReference>
<evidence type="ECO:0000256" key="2">
    <source>
        <dbReference type="ARBA" id="ARBA00022679"/>
    </source>
</evidence>
<dbReference type="InterPro" id="IPR008949">
    <property type="entry name" value="Isoprenoid_synthase_dom_sf"/>
</dbReference>
<dbReference type="PROSITE" id="PS00723">
    <property type="entry name" value="POLYPRENYL_SYNTHASE_1"/>
    <property type="match status" value="1"/>
</dbReference>
<dbReference type="Pfam" id="PF00348">
    <property type="entry name" value="polyprenyl_synt"/>
    <property type="match status" value="1"/>
</dbReference>
<dbReference type="GO" id="GO:0004337">
    <property type="term" value="F:(2E,6E)-farnesyl diphosphate synthase activity"/>
    <property type="evidence" value="ECO:0007669"/>
    <property type="project" value="TreeGrafter"/>
</dbReference>
<dbReference type="Proteomes" id="UP000694872">
    <property type="component" value="Unplaced"/>
</dbReference>
<evidence type="ECO:0000256" key="3">
    <source>
        <dbReference type="ARBA" id="ARBA00022723"/>
    </source>
</evidence>
<dbReference type="GeneID" id="106114121"/>
<keyword evidence="2 7" id="KW-0808">Transferase</keyword>